<comment type="caution">
    <text evidence="1">The sequence shown here is derived from an EMBL/GenBank/DDBJ whole genome shotgun (WGS) entry which is preliminary data.</text>
</comment>
<dbReference type="OrthoDB" id="667243at2"/>
<dbReference type="InterPro" id="IPR036513">
    <property type="entry name" value="STAS_dom_sf"/>
</dbReference>
<proteinExistence type="predicted"/>
<protein>
    <submittedName>
        <fullName evidence="1">Anti-anti-sigma regulatory factor</fullName>
    </submittedName>
</protein>
<evidence type="ECO:0000313" key="2">
    <source>
        <dbReference type="Proteomes" id="UP000294498"/>
    </source>
</evidence>
<dbReference type="Gene3D" id="3.30.750.24">
    <property type="entry name" value="STAS domain"/>
    <property type="match status" value="1"/>
</dbReference>
<dbReference type="Proteomes" id="UP000294498">
    <property type="component" value="Unassembled WGS sequence"/>
</dbReference>
<gene>
    <name evidence="1" type="ORF">EDB95_3819</name>
</gene>
<name>A0A4R8DF10_9BACT</name>
<dbReference type="SUPFAM" id="SSF52091">
    <property type="entry name" value="SpoIIaa-like"/>
    <property type="match status" value="1"/>
</dbReference>
<organism evidence="1 2">
    <name type="scientific">Dinghuibacter silviterrae</name>
    <dbReference type="NCBI Taxonomy" id="1539049"/>
    <lineage>
        <taxon>Bacteria</taxon>
        <taxon>Pseudomonadati</taxon>
        <taxon>Bacteroidota</taxon>
        <taxon>Chitinophagia</taxon>
        <taxon>Chitinophagales</taxon>
        <taxon>Chitinophagaceae</taxon>
        <taxon>Dinghuibacter</taxon>
    </lineage>
</organism>
<evidence type="ECO:0000313" key="1">
    <source>
        <dbReference type="EMBL" id="TDW95997.1"/>
    </source>
</evidence>
<accession>A0A4R8DF10</accession>
<keyword evidence="2" id="KW-1185">Reference proteome</keyword>
<dbReference type="AlphaFoldDB" id="A0A4R8DF10"/>
<reference evidence="1 2" key="1">
    <citation type="submission" date="2019-03" db="EMBL/GenBank/DDBJ databases">
        <title>Genomic Encyclopedia of Type Strains, Phase IV (KMG-IV): sequencing the most valuable type-strain genomes for metagenomic binning, comparative biology and taxonomic classification.</title>
        <authorList>
            <person name="Goeker M."/>
        </authorList>
    </citation>
    <scope>NUCLEOTIDE SEQUENCE [LARGE SCALE GENOMIC DNA]</scope>
    <source>
        <strain evidence="1 2">DSM 100059</strain>
    </source>
</reference>
<dbReference type="EMBL" id="SODV01000002">
    <property type="protein sequence ID" value="TDW95997.1"/>
    <property type="molecule type" value="Genomic_DNA"/>
</dbReference>
<sequence length="130" mass="14774">MNWKEVKIDTKEKFHVITPFGPDLPANLTDKIRNMMHEFLENPVKNVVFNAENVESMADDVADCLAALQAAFQAHHASFVTCCLQPAVRQQLASRDLLDLLNVTPTESEAWDIVQMEEIEREIFGNETED</sequence>